<dbReference type="Gene3D" id="3.10.450.50">
    <property type="match status" value="1"/>
</dbReference>
<dbReference type="GeneID" id="107020113"/>
<reference evidence="6" key="1">
    <citation type="journal article" date="2014" name="Nat. Genet.">
        <title>The genome of the stress-tolerant wild tomato species Solanum pennellii.</title>
        <authorList>
            <person name="Bolger A."/>
            <person name="Scossa F."/>
            <person name="Bolger M.E."/>
            <person name="Lanz C."/>
            <person name="Maumus F."/>
            <person name="Tohge T."/>
            <person name="Quesneville H."/>
            <person name="Alseekh S."/>
            <person name="Sorensen I."/>
            <person name="Lichtenstein G."/>
            <person name="Fich E.A."/>
            <person name="Conte M."/>
            <person name="Keller H."/>
            <person name="Schneeberger K."/>
            <person name="Schwacke R."/>
            <person name="Ofner I."/>
            <person name="Vrebalov J."/>
            <person name="Xu Y."/>
            <person name="Osorio S."/>
            <person name="Aflitos S.A."/>
            <person name="Schijlen E."/>
            <person name="Jimenez-Gomez J.M."/>
            <person name="Ryngajllo M."/>
            <person name="Kimura S."/>
            <person name="Kumar R."/>
            <person name="Koenig D."/>
            <person name="Headland L.R."/>
            <person name="Maloof J.N."/>
            <person name="Sinha N."/>
            <person name="van Ham R.C."/>
            <person name="Lankhorst R.K."/>
            <person name="Mao L."/>
            <person name="Vogel A."/>
            <person name="Arsova B."/>
            <person name="Panstruga R."/>
            <person name="Fei Z."/>
            <person name="Rose J.K."/>
            <person name="Zamir D."/>
            <person name="Carrari F."/>
            <person name="Giovannoni J.J."/>
            <person name="Weigel D."/>
            <person name="Usadel B."/>
            <person name="Fernie A.R."/>
        </authorList>
    </citation>
    <scope>NUCLEOTIDE SEQUENCE [LARGE SCALE GENOMIC DNA]</scope>
    <source>
        <strain evidence="6">cv. LA0716</strain>
    </source>
</reference>
<protein>
    <submittedName>
        <fullName evidence="7">G3BP-like protein</fullName>
    </submittedName>
</protein>
<feature type="domain" description="NTF2" evidence="5">
    <location>
        <begin position="13"/>
        <end position="129"/>
    </location>
</feature>
<feature type="compositionally biased region" description="Basic and acidic residues" evidence="3">
    <location>
        <begin position="377"/>
        <end position="393"/>
    </location>
</feature>
<dbReference type="CDD" id="cd00590">
    <property type="entry name" value="RRM_SF"/>
    <property type="match status" value="1"/>
</dbReference>
<dbReference type="SMART" id="SM00360">
    <property type="entry name" value="RRM"/>
    <property type="match status" value="1"/>
</dbReference>
<evidence type="ECO:0000313" key="7">
    <source>
        <dbReference type="RefSeq" id="XP_027772620.1"/>
    </source>
</evidence>
<sequence length="418" mass="46758">MATNSTGHAAEKVAKAFVVQYYNILQTRIDQSYRFYKEKSILSWPSSDGEIMSVTTSDGINDFIMSSHFKGSKVEVKNVDSQSSVAGGVLVIIMAYLIGQDKSRKRFSQTFFLAPQETGYYVLNDIFRFIDEEEKSSTIVEENGSIDTPLAIQSSAENNVQRKAENNVQSKAENNVQSKAENNVQIKAENNVQSKAENNVDDKVDQKPSSPKEQEQKKDPVGPAIVENEAPKITYASMIKQGRSSPPKNGGLLPAPKKPQPNNLVKSSSTGLLKVASTHSTKVARDNYDNDIEYKSIFVGGLPPNTTKNDLYAVVKEFGPLHIQDVQLKAYEAYQDGYCCGFVHFQDAISAQKAVYTHHIMVKGKRAYMRYKRHNKVHGDRANSPPERGEFRGGRRSRSRPQSSDGRWGEGYQQKYYN</sequence>
<evidence type="ECO:0000256" key="3">
    <source>
        <dbReference type="SAM" id="MobiDB-lite"/>
    </source>
</evidence>
<feature type="region of interest" description="Disordered" evidence="3">
    <location>
        <begin position="164"/>
        <end position="268"/>
    </location>
</feature>
<evidence type="ECO:0000256" key="2">
    <source>
        <dbReference type="PROSITE-ProRule" id="PRU00176"/>
    </source>
</evidence>
<dbReference type="SUPFAM" id="SSF54928">
    <property type="entry name" value="RNA-binding domain, RBD"/>
    <property type="match status" value="1"/>
</dbReference>
<dbReference type="PANTHER" id="PTHR10693:SF52">
    <property type="entry name" value="RAS GTPASE-ACTIVATING BINDING-LIKE PROTEIN"/>
    <property type="match status" value="1"/>
</dbReference>
<name>A0ABM1VA52_SOLPN</name>
<feature type="compositionally biased region" description="Basic and acidic residues" evidence="3">
    <location>
        <begin position="198"/>
        <end position="220"/>
    </location>
</feature>
<evidence type="ECO:0000256" key="1">
    <source>
        <dbReference type="ARBA" id="ARBA00022884"/>
    </source>
</evidence>
<keyword evidence="1 2" id="KW-0694">RNA-binding</keyword>
<dbReference type="PANTHER" id="PTHR10693">
    <property type="entry name" value="RAS GTPASE-ACTIVATING PROTEIN-BINDING PROTEIN"/>
    <property type="match status" value="1"/>
</dbReference>
<dbReference type="CDD" id="cd00780">
    <property type="entry name" value="NTF2"/>
    <property type="match status" value="1"/>
</dbReference>
<evidence type="ECO:0000313" key="6">
    <source>
        <dbReference type="Proteomes" id="UP000694930"/>
    </source>
</evidence>
<dbReference type="Gene3D" id="3.30.70.330">
    <property type="match status" value="1"/>
</dbReference>
<dbReference type="InterPro" id="IPR035979">
    <property type="entry name" value="RBD_domain_sf"/>
</dbReference>
<feature type="region of interest" description="Disordered" evidence="3">
    <location>
        <begin position="375"/>
        <end position="418"/>
    </location>
</feature>
<dbReference type="Pfam" id="PF00076">
    <property type="entry name" value="RRM_1"/>
    <property type="match status" value="1"/>
</dbReference>
<dbReference type="RefSeq" id="XP_027772620.1">
    <property type="nucleotide sequence ID" value="XM_027916819.1"/>
</dbReference>
<dbReference type="Pfam" id="PF02136">
    <property type="entry name" value="NTF2"/>
    <property type="match status" value="1"/>
</dbReference>
<dbReference type="InterPro" id="IPR018222">
    <property type="entry name" value="Nuclear_transport_factor_2_euk"/>
</dbReference>
<organism evidence="6 7">
    <name type="scientific">Solanum pennellii</name>
    <name type="common">Tomato</name>
    <name type="synonym">Lycopersicon pennellii</name>
    <dbReference type="NCBI Taxonomy" id="28526"/>
    <lineage>
        <taxon>Eukaryota</taxon>
        <taxon>Viridiplantae</taxon>
        <taxon>Streptophyta</taxon>
        <taxon>Embryophyta</taxon>
        <taxon>Tracheophyta</taxon>
        <taxon>Spermatophyta</taxon>
        <taxon>Magnoliopsida</taxon>
        <taxon>eudicotyledons</taxon>
        <taxon>Gunneridae</taxon>
        <taxon>Pentapetalae</taxon>
        <taxon>asterids</taxon>
        <taxon>lamiids</taxon>
        <taxon>Solanales</taxon>
        <taxon>Solanaceae</taxon>
        <taxon>Solanoideae</taxon>
        <taxon>Solaneae</taxon>
        <taxon>Solanum</taxon>
        <taxon>Solanum subgen. Lycopersicon</taxon>
    </lineage>
</organism>
<dbReference type="InterPro" id="IPR032710">
    <property type="entry name" value="NTF2-like_dom_sf"/>
</dbReference>
<dbReference type="InterPro" id="IPR039539">
    <property type="entry name" value="Ras_GTPase_bind_prot"/>
</dbReference>
<evidence type="ECO:0000259" key="5">
    <source>
        <dbReference type="PROSITE" id="PS50177"/>
    </source>
</evidence>
<feature type="domain" description="RRM" evidence="4">
    <location>
        <begin position="295"/>
        <end position="374"/>
    </location>
</feature>
<dbReference type="SUPFAM" id="SSF54427">
    <property type="entry name" value="NTF2-like"/>
    <property type="match status" value="1"/>
</dbReference>
<gene>
    <name evidence="7" type="primary">LOC107020113</name>
</gene>
<evidence type="ECO:0000259" key="4">
    <source>
        <dbReference type="PROSITE" id="PS50102"/>
    </source>
</evidence>
<feature type="compositionally biased region" description="Polar residues" evidence="3">
    <location>
        <begin position="166"/>
        <end position="197"/>
    </location>
</feature>
<dbReference type="InterPro" id="IPR002075">
    <property type="entry name" value="NTF2_dom"/>
</dbReference>
<dbReference type="InterPro" id="IPR000504">
    <property type="entry name" value="RRM_dom"/>
</dbReference>
<dbReference type="PROSITE" id="PS50177">
    <property type="entry name" value="NTF2_DOMAIN"/>
    <property type="match status" value="1"/>
</dbReference>
<keyword evidence="6" id="KW-1185">Reference proteome</keyword>
<dbReference type="PROSITE" id="PS50102">
    <property type="entry name" value="RRM"/>
    <property type="match status" value="1"/>
</dbReference>
<proteinExistence type="predicted"/>
<dbReference type="Proteomes" id="UP000694930">
    <property type="component" value="Chromosome 5"/>
</dbReference>
<reference evidence="7" key="2">
    <citation type="submission" date="2025-08" db="UniProtKB">
        <authorList>
            <consortium name="RefSeq"/>
        </authorList>
    </citation>
    <scope>IDENTIFICATION</scope>
</reference>
<dbReference type="InterPro" id="IPR012677">
    <property type="entry name" value="Nucleotide-bd_a/b_plait_sf"/>
</dbReference>
<accession>A0ABM1VA52</accession>